<dbReference type="Proteomes" id="UP001165065">
    <property type="component" value="Unassembled WGS sequence"/>
</dbReference>
<sequence length="287" mass="32156">MKPKGKSPSPFWQPSTQLERLLALAYKVAFLGLLLWAYLNFTSSLDRAGAVGVAVVFVFIELIWTTIAHEDPKTGSVSVKGWQGKFGHTSFAQFWSNVVWGSMLLFRYRDVVEGIGLEEGWARSALFVFMFPFNVWWLEIVEGYILMFLFGRNVAWVYRGKSAYFHGTITIDYFVPWLGLGAVLELLLDSVILSLIKEVERSEAWVWIIAVASIVTLIFAPACNGGAVFRAIVGPKAKERGGKKAKAETSSKKTRSSSRARKSAKEKEEKVSKRGRSRTARSRSKGK</sequence>
<gene>
    <name evidence="3" type="ORF">TrCOL_g6746</name>
</gene>
<evidence type="ECO:0000256" key="2">
    <source>
        <dbReference type="SAM" id="Phobius"/>
    </source>
</evidence>
<dbReference type="OrthoDB" id="73532at2759"/>
<organism evidence="3 4">
    <name type="scientific">Triparma columacea</name>
    <dbReference type="NCBI Taxonomy" id="722753"/>
    <lineage>
        <taxon>Eukaryota</taxon>
        <taxon>Sar</taxon>
        <taxon>Stramenopiles</taxon>
        <taxon>Ochrophyta</taxon>
        <taxon>Bolidophyceae</taxon>
        <taxon>Parmales</taxon>
        <taxon>Triparmaceae</taxon>
        <taxon>Triparma</taxon>
    </lineage>
</organism>
<evidence type="ECO:0000256" key="1">
    <source>
        <dbReference type="SAM" id="MobiDB-lite"/>
    </source>
</evidence>
<keyword evidence="2" id="KW-0812">Transmembrane</keyword>
<feature type="transmembrane region" description="Helical" evidence="2">
    <location>
        <begin position="204"/>
        <end position="233"/>
    </location>
</feature>
<accession>A0A9W7G0T2</accession>
<protein>
    <submittedName>
        <fullName evidence="3">Uncharacterized protein</fullName>
    </submittedName>
</protein>
<feature type="transmembrane region" description="Helical" evidence="2">
    <location>
        <begin position="21"/>
        <end position="41"/>
    </location>
</feature>
<feature type="transmembrane region" description="Helical" evidence="2">
    <location>
        <begin position="47"/>
        <end position="65"/>
    </location>
</feature>
<feature type="compositionally biased region" description="Basic and acidic residues" evidence="1">
    <location>
        <begin position="237"/>
        <end position="251"/>
    </location>
</feature>
<feature type="region of interest" description="Disordered" evidence="1">
    <location>
        <begin position="237"/>
        <end position="287"/>
    </location>
</feature>
<keyword evidence="2" id="KW-0472">Membrane</keyword>
<name>A0A9W7G0T2_9STRA</name>
<dbReference type="AlphaFoldDB" id="A0A9W7G0T2"/>
<dbReference type="EMBL" id="BRYA01000641">
    <property type="protein sequence ID" value="GMI27256.1"/>
    <property type="molecule type" value="Genomic_DNA"/>
</dbReference>
<keyword evidence="4" id="KW-1185">Reference proteome</keyword>
<comment type="caution">
    <text evidence="3">The sequence shown here is derived from an EMBL/GenBank/DDBJ whole genome shotgun (WGS) entry which is preliminary data.</text>
</comment>
<feature type="compositionally biased region" description="Basic residues" evidence="1">
    <location>
        <begin position="273"/>
        <end position="287"/>
    </location>
</feature>
<evidence type="ECO:0000313" key="3">
    <source>
        <dbReference type="EMBL" id="GMI27256.1"/>
    </source>
</evidence>
<proteinExistence type="predicted"/>
<keyword evidence="2" id="KW-1133">Transmembrane helix</keyword>
<reference evidence="4" key="1">
    <citation type="journal article" date="2023" name="Commun. Biol.">
        <title>Genome analysis of Parmales, the sister group of diatoms, reveals the evolutionary specialization of diatoms from phago-mixotrophs to photoautotrophs.</title>
        <authorList>
            <person name="Ban H."/>
            <person name="Sato S."/>
            <person name="Yoshikawa S."/>
            <person name="Yamada K."/>
            <person name="Nakamura Y."/>
            <person name="Ichinomiya M."/>
            <person name="Sato N."/>
            <person name="Blanc-Mathieu R."/>
            <person name="Endo H."/>
            <person name="Kuwata A."/>
            <person name="Ogata H."/>
        </authorList>
    </citation>
    <scope>NUCLEOTIDE SEQUENCE [LARGE SCALE GENOMIC DNA]</scope>
</reference>
<feature type="transmembrane region" description="Helical" evidence="2">
    <location>
        <begin position="126"/>
        <end position="151"/>
    </location>
</feature>
<evidence type="ECO:0000313" key="4">
    <source>
        <dbReference type="Proteomes" id="UP001165065"/>
    </source>
</evidence>
<feature type="compositionally biased region" description="Basic residues" evidence="1">
    <location>
        <begin position="252"/>
        <end position="262"/>
    </location>
</feature>
<feature type="compositionally biased region" description="Basic and acidic residues" evidence="1">
    <location>
        <begin position="263"/>
        <end position="272"/>
    </location>
</feature>